<dbReference type="KEGG" id="clup:CLUP02_09620"/>
<dbReference type="GeneID" id="73343608"/>
<organism evidence="1 2">
    <name type="scientific">Colletotrichum lupini</name>
    <dbReference type="NCBI Taxonomy" id="145971"/>
    <lineage>
        <taxon>Eukaryota</taxon>
        <taxon>Fungi</taxon>
        <taxon>Dikarya</taxon>
        <taxon>Ascomycota</taxon>
        <taxon>Pezizomycotina</taxon>
        <taxon>Sordariomycetes</taxon>
        <taxon>Hypocreomycetidae</taxon>
        <taxon>Glomerellales</taxon>
        <taxon>Glomerellaceae</taxon>
        <taxon>Colletotrichum</taxon>
        <taxon>Colletotrichum acutatum species complex</taxon>
    </lineage>
</organism>
<reference evidence="1" key="1">
    <citation type="journal article" date="2021" name="Mol. Plant Microbe Interact.">
        <title>Complete Genome Sequence of the Plant-Pathogenic Fungus Colletotrichum lupini.</title>
        <authorList>
            <person name="Baroncelli R."/>
            <person name="Pensec F."/>
            <person name="Da Lio D."/>
            <person name="Boufleur T."/>
            <person name="Vicente I."/>
            <person name="Sarrocco S."/>
            <person name="Picot A."/>
            <person name="Baraldi E."/>
            <person name="Sukno S."/>
            <person name="Thon M."/>
            <person name="Le Floch G."/>
        </authorList>
    </citation>
    <scope>NUCLEOTIDE SEQUENCE</scope>
    <source>
        <strain evidence="1">IMI 504893</strain>
    </source>
</reference>
<sequence>MPPPPLFLPFCTWHYNQQNRYLLARKSRVIDWQTAWATTHERSLAITPHGRGKTACWIDQRWAIAAEPSENEDVASTPVYVALPILSKSLEFVRRPGCATQRGQVRRAASEVYAPKLRLHFSPVPLNHMVSPWPPPPIASSLLLLFRQPADILSPSLMRE</sequence>
<accession>A0A9Q8SV71</accession>
<gene>
    <name evidence="1" type="ORF">CLUP02_09620</name>
</gene>
<proteinExistence type="predicted"/>
<dbReference type="RefSeq" id="XP_049145742.1">
    <property type="nucleotide sequence ID" value="XM_049288598.1"/>
</dbReference>
<keyword evidence="2" id="KW-1185">Reference proteome</keyword>
<name>A0A9Q8SV71_9PEZI</name>
<evidence type="ECO:0000313" key="2">
    <source>
        <dbReference type="Proteomes" id="UP000830671"/>
    </source>
</evidence>
<evidence type="ECO:0000313" key="1">
    <source>
        <dbReference type="EMBL" id="UQC84124.1"/>
    </source>
</evidence>
<dbReference type="EMBL" id="CP019477">
    <property type="protein sequence ID" value="UQC84124.1"/>
    <property type="molecule type" value="Genomic_DNA"/>
</dbReference>
<protein>
    <submittedName>
        <fullName evidence="1">Uncharacterized protein</fullName>
    </submittedName>
</protein>
<dbReference type="AlphaFoldDB" id="A0A9Q8SV71"/>
<dbReference type="Proteomes" id="UP000830671">
    <property type="component" value="Chromosome 5"/>
</dbReference>